<feature type="non-terminal residue" evidence="1">
    <location>
        <position position="81"/>
    </location>
</feature>
<gene>
    <name evidence="1" type="ORF">Q604_UNBC16213G0001</name>
</gene>
<name>W1XGF3_9ZZZZ</name>
<reference evidence="1" key="1">
    <citation type="submission" date="2013-12" db="EMBL/GenBank/DDBJ databases">
        <title>A Varibaculum cambriense genome reconstructed from a premature infant gut community with otherwise low bacterial novelty that shifts toward anaerobic metabolism during the third week of life.</title>
        <authorList>
            <person name="Brown C.T."/>
            <person name="Sharon I."/>
            <person name="Thomas B.C."/>
            <person name="Castelle C.J."/>
            <person name="Morowitz M.J."/>
            <person name="Banfield J.F."/>
        </authorList>
    </citation>
    <scope>NUCLEOTIDE SEQUENCE</scope>
</reference>
<sequence>TRYLKEKINVQNKDSFEAQGINYNNMVAMAISEENIPDIMFVDNYDYLKLLVEKDMIEDLTDVYEKCASDRIKDIYKSYGE</sequence>
<organism evidence="1">
    <name type="scientific">human gut metagenome</name>
    <dbReference type="NCBI Taxonomy" id="408170"/>
    <lineage>
        <taxon>unclassified sequences</taxon>
        <taxon>metagenomes</taxon>
        <taxon>organismal metagenomes</taxon>
    </lineage>
</organism>
<evidence type="ECO:0000313" key="1">
    <source>
        <dbReference type="EMBL" id="ETJ29241.1"/>
    </source>
</evidence>
<dbReference type="AlphaFoldDB" id="W1XGF3"/>
<accession>W1XGF3</accession>
<dbReference type="EMBL" id="AZMM01016213">
    <property type="protein sequence ID" value="ETJ29241.1"/>
    <property type="molecule type" value="Genomic_DNA"/>
</dbReference>
<proteinExistence type="predicted"/>
<dbReference type="SUPFAM" id="SSF53850">
    <property type="entry name" value="Periplasmic binding protein-like II"/>
    <property type="match status" value="1"/>
</dbReference>
<protein>
    <submittedName>
        <fullName evidence="1">Bacterial extracellular solute-binding protein</fullName>
    </submittedName>
</protein>
<dbReference type="Gene3D" id="3.40.190.10">
    <property type="entry name" value="Periplasmic binding protein-like II"/>
    <property type="match status" value="1"/>
</dbReference>
<comment type="caution">
    <text evidence="1">The sequence shown here is derived from an EMBL/GenBank/DDBJ whole genome shotgun (WGS) entry which is preliminary data.</text>
</comment>
<feature type="non-terminal residue" evidence="1">
    <location>
        <position position="1"/>
    </location>
</feature>